<sequence length="88" mass="9675">MCPSTYTPDTVETVRIVKGDAEALQGMCADGHLLPLTSLNTCNNHYKKQINYQQGQSRVSELASCILSSKPAQLHIQLCNVPEHHIAI</sequence>
<keyword evidence="2" id="KW-1185">Reference proteome</keyword>
<accession>A0A5B7I1R8</accession>
<organism evidence="1 2">
    <name type="scientific">Portunus trituberculatus</name>
    <name type="common">Swimming crab</name>
    <name type="synonym">Neptunus trituberculatus</name>
    <dbReference type="NCBI Taxonomy" id="210409"/>
    <lineage>
        <taxon>Eukaryota</taxon>
        <taxon>Metazoa</taxon>
        <taxon>Ecdysozoa</taxon>
        <taxon>Arthropoda</taxon>
        <taxon>Crustacea</taxon>
        <taxon>Multicrustacea</taxon>
        <taxon>Malacostraca</taxon>
        <taxon>Eumalacostraca</taxon>
        <taxon>Eucarida</taxon>
        <taxon>Decapoda</taxon>
        <taxon>Pleocyemata</taxon>
        <taxon>Brachyura</taxon>
        <taxon>Eubrachyura</taxon>
        <taxon>Portunoidea</taxon>
        <taxon>Portunidae</taxon>
        <taxon>Portuninae</taxon>
        <taxon>Portunus</taxon>
    </lineage>
</organism>
<protein>
    <submittedName>
        <fullName evidence="1">Uncharacterized protein</fullName>
    </submittedName>
</protein>
<comment type="caution">
    <text evidence="1">The sequence shown here is derived from an EMBL/GenBank/DDBJ whole genome shotgun (WGS) entry which is preliminary data.</text>
</comment>
<dbReference type="Proteomes" id="UP000324222">
    <property type="component" value="Unassembled WGS sequence"/>
</dbReference>
<evidence type="ECO:0000313" key="1">
    <source>
        <dbReference type="EMBL" id="MPC76095.1"/>
    </source>
</evidence>
<dbReference type="AlphaFoldDB" id="A0A5B7I1R8"/>
<proteinExistence type="predicted"/>
<evidence type="ECO:0000313" key="2">
    <source>
        <dbReference type="Proteomes" id="UP000324222"/>
    </source>
</evidence>
<gene>
    <name evidence="1" type="ORF">E2C01_070499</name>
</gene>
<dbReference type="EMBL" id="VSRR010042571">
    <property type="protein sequence ID" value="MPC76095.1"/>
    <property type="molecule type" value="Genomic_DNA"/>
</dbReference>
<reference evidence="1 2" key="1">
    <citation type="submission" date="2019-05" db="EMBL/GenBank/DDBJ databases">
        <title>Another draft genome of Portunus trituberculatus and its Hox gene families provides insights of decapod evolution.</title>
        <authorList>
            <person name="Jeong J.-H."/>
            <person name="Song I."/>
            <person name="Kim S."/>
            <person name="Choi T."/>
            <person name="Kim D."/>
            <person name="Ryu S."/>
            <person name="Kim W."/>
        </authorList>
    </citation>
    <scope>NUCLEOTIDE SEQUENCE [LARGE SCALE GENOMIC DNA]</scope>
    <source>
        <tissue evidence="1">Muscle</tissue>
    </source>
</reference>
<name>A0A5B7I1R8_PORTR</name>